<evidence type="ECO:0000313" key="7">
    <source>
        <dbReference type="Proteomes" id="UP000254707"/>
    </source>
</evidence>
<evidence type="ECO:0000256" key="3">
    <source>
        <dbReference type="ARBA" id="ARBA00022692"/>
    </source>
</evidence>
<organism evidence="6 7">
    <name type="scientific">Staphylococcus saprophyticus</name>
    <dbReference type="NCBI Taxonomy" id="29385"/>
    <lineage>
        <taxon>Bacteria</taxon>
        <taxon>Bacillati</taxon>
        <taxon>Bacillota</taxon>
        <taxon>Bacilli</taxon>
        <taxon>Bacillales</taxon>
        <taxon>Staphylococcaceae</taxon>
        <taxon>Staphylococcus</taxon>
    </lineage>
</organism>
<dbReference type="GO" id="GO:0033228">
    <property type="term" value="P:cysteine export across plasma membrane"/>
    <property type="evidence" value="ECO:0007669"/>
    <property type="project" value="TreeGrafter"/>
</dbReference>
<evidence type="ECO:0000256" key="5">
    <source>
        <dbReference type="ARBA" id="ARBA00023136"/>
    </source>
</evidence>
<dbReference type="EMBL" id="UHED01000001">
    <property type="protein sequence ID" value="SUM83050.1"/>
    <property type="molecule type" value="Genomic_DNA"/>
</dbReference>
<dbReference type="Pfam" id="PF01810">
    <property type="entry name" value="LysE"/>
    <property type="match status" value="1"/>
</dbReference>
<evidence type="ECO:0000256" key="4">
    <source>
        <dbReference type="ARBA" id="ARBA00022989"/>
    </source>
</evidence>
<dbReference type="GO" id="GO:0015171">
    <property type="term" value="F:amino acid transmembrane transporter activity"/>
    <property type="evidence" value="ECO:0007669"/>
    <property type="project" value="TreeGrafter"/>
</dbReference>
<dbReference type="RefSeq" id="WP_228160924.1">
    <property type="nucleotide sequence ID" value="NZ_CAXOKG010000001.1"/>
</dbReference>
<evidence type="ECO:0000313" key="6">
    <source>
        <dbReference type="EMBL" id="SUM83050.1"/>
    </source>
</evidence>
<reference evidence="6 7" key="1">
    <citation type="submission" date="2018-06" db="EMBL/GenBank/DDBJ databases">
        <authorList>
            <consortium name="Pathogen Informatics"/>
            <person name="Doyle S."/>
        </authorList>
    </citation>
    <scope>NUCLEOTIDE SEQUENCE [LARGE SCALE GENOMIC DNA]</scope>
    <source>
        <strain evidence="6 7">NCTC7688</strain>
    </source>
</reference>
<proteinExistence type="predicted"/>
<name>A0A380HQ17_STASA</name>
<dbReference type="GO" id="GO:0005886">
    <property type="term" value="C:plasma membrane"/>
    <property type="evidence" value="ECO:0007669"/>
    <property type="project" value="UniProtKB-SubCell"/>
</dbReference>
<gene>
    <name evidence="6" type="primary">eamB_2</name>
    <name evidence="6" type="ORF">NCTC7688_01619</name>
</gene>
<protein>
    <submittedName>
        <fullName evidence="6">Amino acid transporter LysE</fullName>
    </submittedName>
</protein>
<keyword evidence="5" id="KW-0472">Membrane</keyword>
<dbReference type="PANTHER" id="PTHR30086">
    <property type="entry name" value="ARGININE EXPORTER PROTEIN ARGO"/>
    <property type="match status" value="1"/>
</dbReference>
<dbReference type="InterPro" id="IPR001123">
    <property type="entry name" value="LeuE-type"/>
</dbReference>
<dbReference type="AlphaFoldDB" id="A0A380HQ17"/>
<sequence length="195" mass="22089">MLLLNMLIYAVVASFTPGPNNIMALFFSQNLTFKKAFRFSLGVGFGFLALLCLSNIFNESLNTVFPKIEIYMKIFAFIYLLYLAYKVLISSIGGPKKSFDEKYSNIKYAMILQFINPKGVIYALTVISTFVTPNYSTWIVQLNLVILLAFIGFLGTLSWAAIGTLLKEWITKHELLFNIIMSCLLIYVAFSIVLH</sequence>
<keyword evidence="2" id="KW-1003">Cell membrane</keyword>
<accession>A0A380HQ17</accession>
<keyword evidence="3" id="KW-0812">Transmembrane</keyword>
<comment type="subcellular location">
    <subcellularLocation>
        <location evidence="1">Cell membrane</location>
        <topology evidence="1">Multi-pass membrane protein</topology>
    </subcellularLocation>
</comment>
<evidence type="ECO:0000256" key="1">
    <source>
        <dbReference type="ARBA" id="ARBA00004651"/>
    </source>
</evidence>
<keyword evidence="4" id="KW-1133">Transmembrane helix</keyword>
<evidence type="ECO:0000256" key="2">
    <source>
        <dbReference type="ARBA" id="ARBA00022475"/>
    </source>
</evidence>
<dbReference type="PANTHER" id="PTHR30086:SF20">
    <property type="entry name" value="ARGININE EXPORTER PROTEIN ARGO-RELATED"/>
    <property type="match status" value="1"/>
</dbReference>
<dbReference type="Proteomes" id="UP000254707">
    <property type="component" value="Unassembled WGS sequence"/>
</dbReference>